<feature type="compositionally biased region" description="Pro residues" evidence="1">
    <location>
        <begin position="1"/>
        <end position="13"/>
    </location>
</feature>
<sequence>MTTSTPSPPPPTLPSSSSSPSPLAPSVVKLFQVSRKACSSTFQLRVRSATSSSSSTESGSSGTYSTSATSIRSNTAENNNEVAVATVGGSQASLVDHPIHAFRQVRYMFGSATTADFHILLGHNSVLDPLLATQAGFHTIFFLHMATMALSPFMQYLMDAMVYQQQNGFQYIHVAAGPAFNAYAFMAFSEALRALYGAPLVSHDWLFDIVTQFMGVHLNATNINVVRVRWALCYATSGIFLGRMDVANRGIDLAMSLMAWDTVEILIDFGMAPHNYFLTCRQMKDVTRNASLNFIKEFEKNAPKNVLHEALQFIGSFVTPNFHSSAAAFPPAFGPSPELDLTDERLEYIHFGGRPSLADLASRDPVARVASAMLLTLPFDIFARLVGIMNVHYRVDEGLLREVVRYREQRRLKAIEAWKKRVWPTQPLYEDGLEELANEEVVAVSEEGVPSVFRRRVGLKHPQML</sequence>
<reference evidence="2" key="2">
    <citation type="journal article" date="2023" name="IMA Fungus">
        <title>Comparative genomic study of the Penicillium genus elucidates a diverse pangenome and 15 lateral gene transfer events.</title>
        <authorList>
            <person name="Petersen C."/>
            <person name="Sorensen T."/>
            <person name="Nielsen M.R."/>
            <person name="Sondergaard T.E."/>
            <person name="Sorensen J.L."/>
            <person name="Fitzpatrick D.A."/>
            <person name="Frisvad J.C."/>
            <person name="Nielsen K.L."/>
        </authorList>
    </citation>
    <scope>NUCLEOTIDE SEQUENCE</scope>
    <source>
        <strain evidence="2">IBT 30761</strain>
    </source>
</reference>
<feature type="region of interest" description="Disordered" evidence="1">
    <location>
        <begin position="49"/>
        <end position="73"/>
    </location>
</feature>
<dbReference type="RefSeq" id="XP_056480206.1">
    <property type="nucleotide sequence ID" value="XM_056612982.1"/>
</dbReference>
<accession>A0A9W9G5F4</accession>
<feature type="region of interest" description="Disordered" evidence="1">
    <location>
        <begin position="1"/>
        <end position="24"/>
    </location>
</feature>
<dbReference type="GeneID" id="81351961"/>
<dbReference type="AlphaFoldDB" id="A0A9W9G5F4"/>
<protein>
    <submittedName>
        <fullName evidence="2">Uncharacterized protein</fullName>
    </submittedName>
</protein>
<name>A0A9W9G5F4_9EURO</name>
<dbReference type="EMBL" id="JAPQKI010000001">
    <property type="protein sequence ID" value="KAJ5112433.1"/>
    <property type="molecule type" value="Genomic_DNA"/>
</dbReference>
<comment type="caution">
    <text evidence="2">The sequence shown here is derived from an EMBL/GenBank/DDBJ whole genome shotgun (WGS) entry which is preliminary data.</text>
</comment>
<reference evidence="2" key="1">
    <citation type="submission" date="2022-11" db="EMBL/GenBank/DDBJ databases">
        <authorList>
            <person name="Petersen C."/>
        </authorList>
    </citation>
    <scope>NUCLEOTIDE SEQUENCE</scope>
    <source>
        <strain evidence="2">IBT 30761</strain>
    </source>
</reference>
<gene>
    <name evidence="2" type="ORF">N7532_000478</name>
</gene>
<evidence type="ECO:0000313" key="3">
    <source>
        <dbReference type="Proteomes" id="UP001149074"/>
    </source>
</evidence>
<proteinExistence type="predicted"/>
<evidence type="ECO:0000313" key="2">
    <source>
        <dbReference type="EMBL" id="KAJ5112433.1"/>
    </source>
</evidence>
<evidence type="ECO:0000256" key="1">
    <source>
        <dbReference type="SAM" id="MobiDB-lite"/>
    </source>
</evidence>
<dbReference type="OrthoDB" id="5329403at2759"/>
<keyword evidence="3" id="KW-1185">Reference proteome</keyword>
<dbReference type="Proteomes" id="UP001149074">
    <property type="component" value="Unassembled WGS sequence"/>
</dbReference>
<feature type="compositionally biased region" description="Low complexity" evidence="1">
    <location>
        <begin position="14"/>
        <end position="24"/>
    </location>
</feature>
<organism evidence="2 3">
    <name type="scientific">Penicillium argentinense</name>
    <dbReference type="NCBI Taxonomy" id="1131581"/>
    <lineage>
        <taxon>Eukaryota</taxon>
        <taxon>Fungi</taxon>
        <taxon>Dikarya</taxon>
        <taxon>Ascomycota</taxon>
        <taxon>Pezizomycotina</taxon>
        <taxon>Eurotiomycetes</taxon>
        <taxon>Eurotiomycetidae</taxon>
        <taxon>Eurotiales</taxon>
        <taxon>Aspergillaceae</taxon>
        <taxon>Penicillium</taxon>
    </lineage>
</organism>